<name>A0A1I6LCP9_9FIRM</name>
<gene>
    <name evidence="1" type="ORF">SAMN05661086_03218</name>
</gene>
<dbReference type="InterPro" id="IPR038610">
    <property type="entry name" value="FliK-like_C_sf"/>
</dbReference>
<sequence length="1017" mass="115106">MNINTVNAYQKSETGQVRMADIAIEAEDRKVLKSEDSIVSCVSNGVISTKVDSSRTIIRKPGEETEQEQGEEFYELFKSIDTRMTEEDAAELEEEGMSLEKYEMKRLERALTRIKEGRQNREEGIEREMEGRKEYREDIKKMVIHEAADSISEKQLIDVLENANVPLSEENISRIVQGVEMSQSTLSLNDSTIKYLVQNELELTIGNVYQAEHSGASQQYTINNAEKAYGKNQGTKQQNNADWEAIVPQVEALLKKTGMEASEDNMTQCKWLFLNNLPVTEESLYSLNELSAVQQNFDTGRVLQRVVNNFELGIPPEDTELTFLAEDSNQKVQDFLQDISEKLSQSEMGIEEVSTRRQMEEIRLMMTATVGQKLIDKGIPVDMNHLENIVEGLKEIENQYYKGLLEEGSVEATEDVIGLLEETTQKVQLLQQAPAYILGSTFAFRAVQSIQSLNEESQKMQSDTLKAVTSYETLMTTPRKDLGDSIKKAFENIDSILKDMNLEDSEANKRAVRILGYNNIEINEETIMEMKAYDSKVNFMLSNLKPAVAVEMIRQEMNPLDTPLDQLNEKISEIQEQMGETVEEKYSEFLWKLDQKKELTQEERKAYIGIYRLLNQVEKSDGAAIGSVLKAGQDVTLQNLLTAVRTKKSGGIDQSVDENFGEIVDVNRERESISEQLSYYTNLLSSTIDATTPDALEQIFNLASEEDDSQSQMLSYSLEKFGELIQEAEAGLEEGDLQSSAYLKEKIAFYKEHISDSESLIKYLEMNNQPVTYENLAAANELLYNGRKFWREVKDREVAGDKERISEEAQNLFDALGTDQFPKSCQEFERTTSQVLKEEVETQELTMDVMQTFRMMGSSLKLAGKLAANEEYHIPLFLENTVSAIHLTIKHQAGKQGKVEINVDSDKLGKVKAELDVKDSFLTGFVMVDSSSALGQLKEQKQEMINKMSELGLTIRQFEVGMDKSFKNGYTGVMTGYNRLKGNQPEEGSLNEKVSTQSLYQAAKVFVEAIKQVELEG</sequence>
<dbReference type="Proteomes" id="UP000199659">
    <property type="component" value="Unassembled WGS sequence"/>
</dbReference>
<accession>A0A1I6LCP9</accession>
<dbReference type="InterPro" id="IPR046207">
    <property type="entry name" value="DUF6240"/>
</dbReference>
<proteinExistence type="predicted"/>
<dbReference type="STRING" id="37658.SAMN05661086_03218"/>
<evidence type="ECO:0000313" key="1">
    <source>
        <dbReference type="EMBL" id="SFS01251.1"/>
    </source>
</evidence>
<keyword evidence="2" id="KW-1185">Reference proteome</keyword>
<dbReference type="Pfam" id="PF19753">
    <property type="entry name" value="DUF6240"/>
    <property type="match status" value="2"/>
</dbReference>
<protein>
    <submittedName>
        <fullName evidence="1">Uncharacterized protein</fullName>
    </submittedName>
</protein>
<dbReference type="AlphaFoldDB" id="A0A1I6LCP9"/>
<evidence type="ECO:0000313" key="2">
    <source>
        <dbReference type="Proteomes" id="UP000199659"/>
    </source>
</evidence>
<organism evidence="1 2">
    <name type="scientific">Anaeromicropila populeti</name>
    <dbReference type="NCBI Taxonomy" id="37658"/>
    <lineage>
        <taxon>Bacteria</taxon>
        <taxon>Bacillati</taxon>
        <taxon>Bacillota</taxon>
        <taxon>Clostridia</taxon>
        <taxon>Lachnospirales</taxon>
        <taxon>Lachnospiraceae</taxon>
        <taxon>Anaeromicropila</taxon>
    </lineage>
</organism>
<dbReference type="OrthoDB" id="9759262at2"/>
<dbReference type="EMBL" id="FOYZ01000015">
    <property type="protein sequence ID" value="SFS01251.1"/>
    <property type="molecule type" value="Genomic_DNA"/>
</dbReference>
<dbReference type="RefSeq" id="WP_092563037.1">
    <property type="nucleotide sequence ID" value="NZ_FOYZ01000015.1"/>
</dbReference>
<dbReference type="Gene3D" id="3.30.750.140">
    <property type="match status" value="1"/>
</dbReference>
<reference evidence="1 2" key="1">
    <citation type="submission" date="2016-10" db="EMBL/GenBank/DDBJ databases">
        <authorList>
            <person name="de Groot N.N."/>
        </authorList>
    </citation>
    <scope>NUCLEOTIDE SEQUENCE [LARGE SCALE GENOMIC DNA]</scope>
    <source>
        <strain evidence="1 2">743A</strain>
    </source>
</reference>